<dbReference type="InterPro" id="IPR014818">
    <property type="entry name" value="Phage/plasmid_primase_P4_C"/>
</dbReference>
<dbReference type="InterPro" id="IPR051620">
    <property type="entry name" value="ORF904-like_C"/>
</dbReference>
<dbReference type="Pfam" id="PF08706">
    <property type="entry name" value="D5_N"/>
    <property type="match status" value="1"/>
</dbReference>
<reference evidence="6" key="1">
    <citation type="journal article" date="2014" name="Int. J. Syst. Evol. Microbiol.">
        <title>Complete genome sequence of Corynebacterium casei LMG S-19264T (=DSM 44701T), isolated from a smear-ripened cheese.</title>
        <authorList>
            <consortium name="US DOE Joint Genome Institute (JGI-PGF)"/>
            <person name="Walter F."/>
            <person name="Albersmeier A."/>
            <person name="Kalinowski J."/>
            <person name="Ruckert C."/>
        </authorList>
    </citation>
    <scope>NUCLEOTIDE SEQUENCE</scope>
    <source>
        <strain evidence="6">JCM 4434</strain>
    </source>
</reference>
<keyword evidence="2" id="KW-0378">Hydrolase</keyword>
<dbReference type="GO" id="GO:0005524">
    <property type="term" value="F:ATP binding"/>
    <property type="evidence" value="ECO:0007669"/>
    <property type="project" value="UniProtKB-KW"/>
</dbReference>
<feature type="domain" description="SF3 helicase" evidence="5">
    <location>
        <begin position="285"/>
        <end position="444"/>
    </location>
</feature>
<dbReference type="InterPro" id="IPR006500">
    <property type="entry name" value="Helicase_put_C_phage/plasmid"/>
</dbReference>
<dbReference type="InterPro" id="IPR027417">
    <property type="entry name" value="P-loop_NTPase"/>
</dbReference>
<dbReference type="PANTHER" id="PTHR35372:SF2">
    <property type="entry name" value="SF3 HELICASE DOMAIN-CONTAINING PROTEIN"/>
    <property type="match status" value="1"/>
</dbReference>
<dbReference type="RefSeq" id="WP_030556095.1">
    <property type="nucleotide sequence ID" value="NZ_BMUB01000025.1"/>
</dbReference>
<evidence type="ECO:0000313" key="7">
    <source>
        <dbReference type="Proteomes" id="UP000610124"/>
    </source>
</evidence>
<dbReference type="PANTHER" id="PTHR35372">
    <property type="entry name" value="ATP BINDING PROTEIN-RELATED"/>
    <property type="match status" value="1"/>
</dbReference>
<name>A0A8H9LR40_KITAU</name>
<dbReference type="KEGG" id="kau:B6264_24555"/>
<dbReference type="AlphaFoldDB" id="A0A8H9LR40"/>
<evidence type="ECO:0000256" key="3">
    <source>
        <dbReference type="ARBA" id="ARBA00022840"/>
    </source>
</evidence>
<dbReference type="InterPro" id="IPR045455">
    <property type="entry name" value="NrS-1_pol-like_helicase"/>
</dbReference>
<dbReference type="GO" id="GO:0016787">
    <property type="term" value="F:hydrolase activity"/>
    <property type="evidence" value="ECO:0007669"/>
    <property type="project" value="UniProtKB-KW"/>
</dbReference>
<feature type="region of interest" description="Disordered" evidence="4">
    <location>
        <begin position="25"/>
        <end position="123"/>
    </location>
</feature>
<proteinExistence type="predicted"/>
<accession>A0A8H9LR40</accession>
<dbReference type="Proteomes" id="UP000610124">
    <property type="component" value="Unassembled WGS sequence"/>
</dbReference>
<protein>
    <submittedName>
        <fullName evidence="6">DNA primase/helicase</fullName>
    </submittedName>
</protein>
<keyword evidence="3" id="KW-0067">ATP-binding</keyword>
<feature type="compositionally biased region" description="Basic and acidic residues" evidence="4">
    <location>
        <begin position="95"/>
        <end position="108"/>
    </location>
</feature>
<organism evidence="6 7">
    <name type="scientific">Kitasatospora aureofaciens</name>
    <name type="common">Streptomyces aureofaciens</name>
    <dbReference type="NCBI Taxonomy" id="1894"/>
    <lineage>
        <taxon>Bacteria</taxon>
        <taxon>Bacillati</taxon>
        <taxon>Actinomycetota</taxon>
        <taxon>Actinomycetes</taxon>
        <taxon>Kitasatosporales</taxon>
        <taxon>Streptomycetaceae</taxon>
        <taxon>Kitasatospora</taxon>
    </lineage>
</organism>
<dbReference type="EMBL" id="BMUB01000025">
    <property type="protein sequence ID" value="GGV01378.1"/>
    <property type="molecule type" value="Genomic_DNA"/>
</dbReference>
<dbReference type="OrthoDB" id="9763644at2"/>
<gene>
    <name evidence="6" type="ORF">GCM10010502_64950</name>
</gene>
<evidence type="ECO:0000256" key="2">
    <source>
        <dbReference type="ARBA" id="ARBA00022801"/>
    </source>
</evidence>
<dbReference type="GeneID" id="97489409"/>
<evidence type="ECO:0000313" key="6">
    <source>
        <dbReference type="EMBL" id="GGV01378.1"/>
    </source>
</evidence>
<dbReference type="SMART" id="SM00885">
    <property type="entry name" value="D5_N"/>
    <property type="match status" value="1"/>
</dbReference>
<evidence type="ECO:0000259" key="5">
    <source>
        <dbReference type="PROSITE" id="PS51206"/>
    </source>
</evidence>
<evidence type="ECO:0000256" key="4">
    <source>
        <dbReference type="SAM" id="MobiDB-lite"/>
    </source>
</evidence>
<dbReference type="Gene3D" id="3.40.50.300">
    <property type="entry name" value="P-loop containing nucleotide triphosphate hydrolases"/>
    <property type="match status" value="1"/>
</dbReference>
<sequence length="576" mass="63007">MSDSPRKRTVFDPVAAAQQILEYSPVPGPAQAPWHGTAVQESLLDAPAAPAPASAPGHGPGAASQAPVQPFHDSQELPSVRAQAGPVSQAGSKAVRQEGRQEGRDGRQEGAQASQHGLLPDSLSDRGNAKLFVHLYGRDYRHVPGIGWYRWATHRWQLDEDDTVLWAAGEMAESIATHDARGLYTNTDLRRHRRRALSTSGMNAMLAQAKSAPGMVLNAALLDADAYALCTPGGVVDLRTGAIVPPDPKVHHHSRSTTLAPARMPTPRWDRFLTDTFGDDKEGRQTRDFLHLLLGYSISGDVGAQVMPFLYGQGKNGKSVLLDVMIQLLGDYADAAPPGFLMAKTFDGHPTDLAELHGRRIIVCSELKPGDRFDEARVKLLTGGDKIKARRMRQDFFSFEPTHKLWLLGNHRPEVGTGGFAFWRRMRLIPFERVVPEERKIDNLAHVLVAEEGPGILAWLIDGARRYFAGEKDLAGPQAVQTATTAYAETEDHVGRFLKEACVTGEGMRAEQSQLFGAYTRWCGFEGANPVSGRAFAARVRETLGMTSPKEMVLSNSRKYYPGIGLITDDTEEQNA</sequence>
<dbReference type="Pfam" id="PF19263">
    <property type="entry name" value="DUF5906"/>
    <property type="match status" value="1"/>
</dbReference>
<keyword evidence="6" id="KW-0347">Helicase</keyword>
<dbReference type="GO" id="GO:0004386">
    <property type="term" value="F:helicase activity"/>
    <property type="evidence" value="ECO:0007669"/>
    <property type="project" value="UniProtKB-KW"/>
</dbReference>
<dbReference type="PROSITE" id="PS51206">
    <property type="entry name" value="SF3_HELICASE_1"/>
    <property type="match status" value="1"/>
</dbReference>
<keyword evidence="1" id="KW-0547">Nucleotide-binding</keyword>
<feature type="compositionally biased region" description="Low complexity" evidence="4">
    <location>
        <begin position="46"/>
        <end position="67"/>
    </location>
</feature>
<dbReference type="InterPro" id="IPR014015">
    <property type="entry name" value="Helicase_SF3_DNA-vir"/>
</dbReference>
<reference evidence="6" key="2">
    <citation type="submission" date="2020-09" db="EMBL/GenBank/DDBJ databases">
        <authorList>
            <person name="Sun Q."/>
            <person name="Ohkuma M."/>
        </authorList>
    </citation>
    <scope>NUCLEOTIDE SEQUENCE</scope>
    <source>
        <strain evidence="6">JCM 4434</strain>
    </source>
</reference>
<dbReference type="NCBIfam" id="TIGR01613">
    <property type="entry name" value="primase_Cterm"/>
    <property type="match status" value="1"/>
</dbReference>
<comment type="caution">
    <text evidence="6">The sequence shown here is derived from an EMBL/GenBank/DDBJ whole genome shotgun (WGS) entry which is preliminary data.</text>
</comment>
<evidence type="ECO:0000256" key="1">
    <source>
        <dbReference type="ARBA" id="ARBA00022741"/>
    </source>
</evidence>
<dbReference type="SUPFAM" id="SSF52540">
    <property type="entry name" value="P-loop containing nucleoside triphosphate hydrolases"/>
    <property type="match status" value="1"/>
</dbReference>